<proteinExistence type="predicted"/>
<dbReference type="Proteomes" id="UP000179251">
    <property type="component" value="Unassembled WGS sequence"/>
</dbReference>
<name>A0A1F5VHD0_9BACT</name>
<protein>
    <submittedName>
        <fullName evidence="1">Uncharacterized protein</fullName>
    </submittedName>
</protein>
<evidence type="ECO:0000313" key="2">
    <source>
        <dbReference type="Proteomes" id="UP000179251"/>
    </source>
</evidence>
<sequence>MKKLAVFWWIFWLLYSFEVTGPMLVEAGGWRKSESRSTYTYCTNGNCTTTTTVQKNKHRDNYSNNQYGYSGGGYYYAPAPSGGGNNINIDIDLTPVVKGVGCVLTLGLVCELSGNSQSTQSPSQP</sequence>
<gene>
    <name evidence="1" type="ORF">A2834_04660</name>
</gene>
<accession>A0A1F5VHD0</accession>
<organism evidence="1 2">
    <name type="scientific">Candidatus Giovannonibacteria bacterium RIFCSPHIGHO2_01_FULL_45_23</name>
    <dbReference type="NCBI Taxonomy" id="1798325"/>
    <lineage>
        <taxon>Bacteria</taxon>
        <taxon>Candidatus Giovannoniibacteriota</taxon>
    </lineage>
</organism>
<reference evidence="1 2" key="1">
    <citation type="journal article" date="2016" name="Nat. Commun.">
        <title>Thousands of microbial genomes shed light on interconnected biogeochemical processes in an aquifer system.</title>
        <authorList>
            <person name="Anantharaman K."/>
            <person name="Brown C.T."/>
            <person name="Hug L.A."/>
            <person name="Sharon I."/>
            <person name="Castelle C.J."/>
            <person name="Probst A.J."/>
            <person name="Thomas B.C."/>
            <person name="Singh A."/>
            <person name="Wilkins M.J."/>
            <person name="Karaoz U."/>
            <person name="Brodie E.L."/>
            <person name="Williams K.H."/>
            <person name="Hubbard S.S."/>
            <person name="Banfield J.F."/>
        </authorList>
    </citation>
    <scope>NUCLEOTIDE SEQUENCE [LARGE SCALE GENOMIC DNA]</scope>
</reference>
<evidence type="ECO:0000313" key="1">
    <source>
        <dbReference type="EMBL" id="OGF62321.1"/>
    </source>
</evidence>
<dbReference type="STRING" id="1798325.A2834_04660"/>
<dbReference type="EMBL" id="MFHD01000019">
    <property type="protein sequence ID" value="OGF62321.1"/>
    <property type="molecule type" value="Genomic_DNA"/>
</dbReference>
<comment type="caution">
    <text evidence="1">The sequence shown here is derived from an EMBL/GenBank/DDBJ whole genome shotgun (WGS) entry which is preliminary data.</text>
</comment>
<dbReference type="AlphaFoldDB" id="A0A1F5VHD0"/>